<dbReference type="NCBIfam" id="TIGR01090">
    <property type="entry name" value="apt"/>
    <property type="match status" value="1"/>
</dbReference>
<dbReference type="SUPFAM" id="SSF53271">
    <property type="entry name" value="PRTase-like"/>
    <property type="match status" value="1"/>
</dbReference>
<feature type="domain" description="Phosphoribosyltransferase" evidence="13">
    <location>
        <begin position="52"/>
        <end position="171"/>
    </location>
</feature>
<dbReference type="GO" id="GO:0005737">
    <property type="term" value="C:cytoplasm"/>
    <property type="evidence" value="ECO:0007669"/>
    <property type="project" value="UniProtKB-SubCell"/>
</dbReference>
<comment type="pathway">
    <text evidence="4 12">Purine metabolism; AMP biosynthesis via salvage pathway; AMP from adenine: step 1/1.</text>
</comment>
<evidence type="ECO:0000256" key="7">
    <source>
        <dbReference type="ARBA" id="ARBA00011893"/>
    </source>
</evidence>
<evidence type="ECO:0000256" key="2">
    <source>
        <dbReference type="ARBA" id="ARBA00003968"/>
    </source>
</evidence>
<evidence type="ECO:0000313" key="15">
    <source>
        <dbReference type="Proteomes" id="UP001239215"/>
    </source>
</evidence>
<evidence type="ECO:0000256" key="10">
    <source>
        <dbReference type="ARBA" id="ARBA00022679"/>
    </source>
</evidence>
<dbReference type="GO" id="GO:0044209">
    <property type="term" value="P:AMP salvage"/>
    <property type="evidence" value="ECO:0007669"/>
    <property type="project" value="UniProtKB-UniRule"/>
</dbReference>
<dbReference type="GO" id="GO:0006168">
    <property type="term" value="P:adenine salvage"/>
    <property type="evidence" value="ECO:0007669"/>
    <property type="project" value="InterPro"/>
</dbReference>
<evidence type="ECO:0000256" key="12">
    <source>
        <dbReference type="HAMAP-Rule" id="MF_00004"/>
    </source>
</evidence>
<evidence type="ECO:0000256" key="11">
    <source>
        <dbReference type="ARBA" id="ARBA00022726"/>
    </source>
</evidence>
<reference evidence="14" key="1">
    <citation type="submission" date="2023-07" db="EMBL/GenBank/DDBJ databases">
        <title>Functional and genomic diversity of the sorghum phyllosphere microbiome.</title>
        <authorList>
            <person name="Shade A."/>
        </authorList>
    </citation>
    <scope>NUCLEOTIDE SEQUENCE</scope>
    <source>
        <strain evidence="14">SORGH_AS_1067</strain>
    </source>
</reference>
<evidence type="ECO:0000313" key="14">
    <source>
        <dbReference type="EMBL" id="MDQ1103952.1"/>
    </source>
</evidence>
<dbReference type="EC" id="2.4.2.7" evidence="7 12"/>
<name>A0AAJ1U490_9ACTN</name>
<dbReference type="GO" id="GO:0006166">
    <property type="term" value="P:purine ribonucleoside salvage"/>
    <property type="evidence" value="ECO:0007669"/>
    <property type="project" value="UniProtKB-UniRule"/>
</dbReference>
<keyword evidence="11 12" id="KW-0660">Purine salvage</keyword>
<evidence type="ECO:0000256" key="5">
    <source>
        <dbReference type="ARBA" id="ARBA00008391"/>
    </source>
</evidence>
<dbReference type="HAMAP" id="MF_00004">
    <property type="entry name" value="Aden_phosphoribosyltr"/>
    <property type="match status" value="1"/>
</dbReference>
<proteinExistence type="inferred from homology"/>
<dbReference type="InterPro" id="IPR029057">
    <property type="entry name" value="PRTase-like"/>
</dbReference>
<comment type="subunit">
    <text evidence="6 12">Homodimer.</text>
</comment>
<dbReference type="GO" id="GO:0003999">
    <property type="term" value="F:adenine phosphoribosyltransferase activity"/>
    <property type="evidence" value="ECO:0007669"/>
    <property type="project" value="UniProtKB-UniRule"/>
</dbReference>
<accession>A0AAJ1U490</accession>
<dbReference type="PANTHER" id="PTHR32315:SF3">
    <property type="entry name" value="ADENINE PHOSPHORIBOSYLTRANSFERASE"/>
    <property type="match status" value="1"/>
</dbReference>
<dbReference type="InterPro" id="IPR000836">
    <property type="entry name" value="PRTase_dom"/>
</dbReference>
<dbReference type="CDD" id="cd06223">
    <property type="entry name" value="PRTases_typeI"/>
    <property type="match status" value="1"/>
</dbReference>
<organism evidence="14 15">
    <name type="scientific">Nocardioides zeae</name>
    <dbReference type="NCBI Taxonomy" id="1457234"/>
    <lineage>
        <taxon>Bacteria</taxon>
        <taxon>Bacillati</taxon>
        <taxon>Actinomycetota</taxon>
        <taxon>Actinomycetes</taxon>
        <taxon>Propionibacteriales</taxon>
        <taxon>Nocardioidaceae</taxon>
        <taxon>Nocardioides</taxon>
    </lineage>
</organism>
<evidence type="ECO:0000256" key="6">
    <source>
        <dbReference type="ARBA" id="ARBA00011738"/>
    </source>
</evidence>
<dbReference type="EMBL" id="JAUTAN010000001">
    <property type="protein sequence ID" value="MDQ1103952.1"/>
    <property type="molecule type" value="Genomic_DNA"/>
</dbReference>
<keyword evidence="8 12" id="KW-0963">Cytoplasm</keyword>
<evidence type="ECO:0000256" key="4">
    <source>
        <dbReference type="ARBA" id="ARBA00004659"/>
    </source>
</evidence>
<dbReference type="PANTHER" id="PTHR32315">
    <property type="entry name" value="ADENINE PHOSPHORIBOSYLTRANSFERASE"/>
    <property type="match status" value="1"/>
</dbReference>
<protein>
    <recommendedName>
        <fullName evidence="7 12">Adenine phosphoribosyltransferase</fullName>
        <shortName evidence="12">APRT</shortName>
        <ecNumber evidence="7 12">2.4.2.7</ecNumber>
    </recommendedName>
</protein>
<dbReference type="Gene3D" id="3.40.50.2020">
    <property type="match status" value="1"/>
</dbReference>
<keyword evidence="9 12" id="KW-0328">Glycosyltransferase</keyword>
<comment type="caution">
    <text evidence="14">The sequence shown here is derived from an EMBL/GenBank/DDBJ whole genome shotgun (WGS) entry which is preliminary data.</text>
</comment>
<dbReference type="GO" id="GO:0016208">
    <property type="term" value="F:AMP binding"/>
    <property type="evidence" value="ECO:0007669"/>
    <property type="project" value="TreeGrafter"/>
</dbReference>
<dbReference type="Pfam" id="PF00156">
    <property type="entry name" value="Pribosyltran"/>
    <property type="match status" value="1"/>
</dbReference>
<keyword evidence="10 12" id="KW-0808">Transferase</keyword>
<dbReference type="NCBIfam" id="NF002634">
    <property type="entry name" value="PRK02304.1-3"/>
    <property type="match status" value="1"/>
</dbReference>
<dbReference type="InterPro" id="IPR005764">
    <property type="entry name" value="Ade_phspho_trans"/>
</dbReference>
<evidence type="ECO:0000256" key="1">
    <source>
        <dbReference type="ARBA" id="ARBA00000868"/>
    </source>
</evidence>
<comment type="catalytic activity">
    <reaction evidence="1 12">
        <text>AMP + diphosphate = 5-phospho-alpha-D-ribose 1-diphosphate + adenine</text>
        <dbReference type="Rhea" id="RHEA:16609"/>
        <dbReference type="ChEBI" id="CHEBI:16708"/>
        <dbReference type="ChEBI" id="CHEBI:33019"/>
        <dbReference type="ChEBI" id="CHEBI:58017"/>
        <dbReference type="ChEBI" id="CHEBI:456215"/>
        <dbReference type="EC" id="2.4.2.7"/>
    </reaction>
</comment>
<comment type="subcellular location">
    <subcellularLocation>
        <location evidence="3 12">Cytoplasm</location>
    </subcellularLocation>
</comment>
<evidence type="ECO:0000259" key="13">
    <source>
        <dbReference type="Pfam" id="PF00156"/>
    </source>
</evidence>
<comment type="function">
    <text evidence="2 12">Catalyzes a salvage reaction resulting in the formation of AMP, that is energically less costly than de novo synthesis.</text>
</comment>
<comment type="similarity">
    <text evidence="5 12">Belongs to the purine/pyrimidine phosphoribosyltransferase family.</text>
</comment>
<dbReference type="AlphaFoldDB" id="A0AAJ1U490"/>
<dbReference type="GO" id="GO:0002055">
    <property type="term" value="F:adenine binding"/>
    <property type="evidence" value="ECO:0007669"/>
    <property type="project" value="TreeGrafter"/>
</dbReference>
<evidence type="ECO:0000256" key="8">
    <source>
        <dbReference type="ARBA" id="ARBA00022490"/>
    </source>
</evidence>
<dbReference type="NCBIfam" id="NF002636">
    <property type="entry name" value="PRK02304.1-5"/>
    <property type="match status" value="1"/>
</dbReference>
<evidence type="ECO:0000256" key="9">
    <source>
        <dbReference type="ARBA" id="ARBA00022676"/>
    </source>
</evidence>
<evidence type="ECO:0000256" key="3">
    <source>
        <dbReference type="ARBA" id="ARBA00004496"/>
    </source>
</evidence>
<dbReference type="FunFam" id="3.40.50.2020:FF:000004">
    <property type="entry name" value="Adenine phosphoribosyltransferase"/>
    <property type="match status" value="1"/>
</dbReference>
<gene>
    <name evidence="12" type="primary">apt</name>
    <name evidence="14" type="ORF">QE405_001236</name>
</gene>
<sequence length="193" mass="19618">MIPVPGSTPTRDERIAAGAAAVAALLVDVPDFPEAGVVFKDVTPLLADAAGFAATVAALAEAGRGDDGSVVVDKVVGMEARGFLFGTPVAQALGVGFVPVRKAGKLPREVHEQSYALEYGEATLAVHVDGVAPGERVLVVDDVLATGGTAVATRALVERCGAQVVGFALLLELTFLPGRAALGETPVLTLHQV</sequence>
<dbReference type="Proteomes" id="UP001239215">
    <property type="component" value="Unassembled WGS sequence"/>
</dbReference>
<dbReference type="InterPro" id="IPR050054">
    <property type="entry name" value="UPRTase/APRTase"/>
</dbReference>